<dbReference type="Pfam" id="PF01966">
    <property type="entry name" value="HD"/>
    <property type="match status" value="1"/>
</dbReference>
<dbReference type="InterPro" id="IPR006674">
    <property type="entry name" value="HD_domain"/>
</dbReference>
<reference evidence="3" key="1">
    <citation type="journal article" date="2009" name="BMC Genomics">
        <title>The complete genome sequence of Staphylothermus marinus reveals differences in sulfur metabolism among heterotrophic Crenarchaeota.</title>
        <authorList>
            <person name="Anderson I.J."/>
            <person name="Dharmarajan L."/>
            <person name="Rodriguez J."/>
            <person name="Hooper S."/>
            <person name="Porat I."/>
            <person name="Ulrich L.E."/>
            <person name="Elkins J.G."/>
            <person name="Mavromatis K."/>
            <person name="Sun H."/>
            <person name="Land M."/>
            <person name="Lapidus A."/>
            <person name="Lucas S."/>
            <person name="Barry K."/>
            <person name="Huber H."/>
            <person name="Zhulin I.B."/>
            <person name="Whitman W.B."/>
            <person name="Mukhopadhyay B."/>
            <person name="Woese C."/>
            <person name="Bristow J."/>
            <person name="Kyrpides N."/>
        </authorList>
    </citation>
    <scope>NUCLEOTIDE SEQUENCE [LARGE SCALE GENOMIC DNA]</scope>
    <source>
        <strain evidence="3">ATCC 43588 / DSM 3639 / JCM 9404 / F1</strain>
    </source>
</reference>
<dbReference type="PANTHER" id="PTHR33594">
    <property type="entry name" value="SUPERFAMILY HYDROLASE, PUTATIVE (AFU_ORTHOLOGUE AFUA_1G03035)-RELATED"/>
    <property type="match status" value="1"/>
</dbReference>
<sequence>MINKYSTILPILQNLSKQIMGDDFSHGYPHILRVRKWAQRIVEEEKLGNKIDGFILEASILLHDIGRVIGEPHAYYSAIFTEGILRWYGVDQLTINKIKNVILYHSYSYSRKNNIKPEIVEAYILSDADKLDALGIIGFLRVFHYSWQNNRSLKDTLNHFYEKILNLKKLMYFEYSRKKAEELTNRILQLLDMLSNELDTKYFIKQV</sequence>
<dbReference type="eggNOG" id="arCOG01860">
    <property type="taxonomic scope" value="Archaea"/>
</dbReference>
<keyword evidence="3" id="KW-1185">Reference proteome</keyword>
<dbReference type="PROSITE" id="PS51831">
    <property type="entry name" value="HD"/>
    <property type="match status" value="1"/>
</dbReference>
<dbReference type="SMART" id="SM00471">
    <property type="entry name" value="HDc"/>
    <property type="match status" value="1"/>
</dbReference>
<name>A3DKV8_STAMF</name>
<dbReference type="EMBL" id="CP000575">
    <property type="protein sequence ID" value="ABN69268.1"/>
    <property type="molecule type" value="Genomic_DNA"/>
</dbReference>
<protein>
    <submittedName>
        <fullName evidence="2">Metal dependent phosphohydrolase</fullName>
    </submittedName>
</protein>
<dbReference type="HOGENOM" id="CLU_036524_3_1_2"/>
<feature type="domain" description="HD" evidence="1">
    <location>
        <begin position="27"/>
        <end position="134"/>
    </location>
</feature>
<dbReference type="GeneID" id="4907394"/>
<dbReference type="Gene3D" id="1.10.3210.50">
    <property type="match status" value="1"/>
</dbReference>
<dbReference type="PANTHER" id="PTHR33594:SF1">
    <property type="entry name" value="HD_PDEASE DOMAIN-CONTAINING PROTEIN"/>
    <property type="match status" value="1"/>
</dbReference>
<dbReference type="AlphaFoldDB" id="A3DKV8"/>
<dbReference type="RefSeq" id="WP_011838459.1">
    <property type="nucleotide sequence ID" value="NC_009033.1"/>
</dbReference>
<dbReference type="KEGG" id="smr:Smar_0155"/>
<evidence type="ECO:0000313" key="3">
    <source>
        <dbReference type="Proteomes" id="UP000000254"/>
    </source>
</evidence>
<evidence type="ECO:0000313" key="2">
    <source>
        <dbReference type="EMBL" id="ABN69268.1"/>
    </source>
</evidence>
<evidence type="ECO:0000259" key="1">
    <source>
        <dbReference type="PROSITE" id="PS51831"/>
    </source>
</evidence>
<dbReference type="Proteomes" id="UP000000254">
    <property type="component" value="Chromosome"/>
</dbReference>
<organism evidence="2 3">
    <name type="scientific">Staphylothermus marinus (strain ATCC 43588 / DSM 3639 / JCM 9404 / F1)</name>
    <dbReference type="NCBI Taxonomy" id="399550"/>
    <lineage>
        <taxon>Archaea</taxon>
        <taxon>Thermoproteota</taxon>
        <taxon>Thermoprotei</taxon>
        <taxon>Desulfurococcales</taxon>
        <taxon>Desulfurococcaceae</taxon>
        <taxon>Staphylothermus</taxon>
    </lineage>
</organism>
<dbReference type="InterPro" id="IPR003607">
    <property type="entry name" value="HD/PDEase_dom"/>
</dbReference>
<dbReference type="STRING" id="399550.Smar_0155"/>
<accession>A3DKV8</accession>
<dbReference type="OrthoDB" id="17914at2157"/>
<reference evidence="2 3" key="2">
    <citation type="journal article" date="2009" name="Stand. Genomic Sci.">
        <title>Complete genome sequence of Staphylothermus marinus Stetter and Fiala 1986 type strain F1.</title>
        <authorList>
            <person name="Anderson I.J."/>
            <person name="Sun H."/>
            <person name="Lapidus A."/>
            <person name="Copeland A."/>
            <person name="Glavina Del Rio T."/>
            <person name="Tice H."/>
            <person name="Dalin E."/>
            <person name="Lucas S."/>
            <person name="Barry K."/>
            <person name="Land M."/>
            <person name="Richardson P."/>
            <person name="Huber H."/>
            <person name="Kyrpides N.C."/>
        </authorList>
    </citation>
    <scope>NUCLEOTIDE SEQUENCE [LARGE SCALE GENOMIC DNA]</scope>
    <source>
        <strain evidence="3">ATCC 43588 / DSM 3639 / JCM 9404 / F1</strain>
    </source>
</reference>
<proteinExistence type="predicted"/>
<dbReference type="CDD" id="cd00077">
    <property type="entry name" value="HDc"/>
    <property type="match status" value="1"/>
</dbReference>
<dbReference type="SUPFAM" id="SSF109604">
    <property type="entry name" value="HD-domain/PDEase-like"/>
    <property type="match status" value="1"/>
</dbReference>
<gene>
    <name evidence="2" type="ordered locus">Smar_0155</name>
</gene>